<organism evidence="4 5">
    <name type="scientific">Polymorphospora rubra</name>
    <dbReference type="NCBI Taxonomy" id="338584"/>
    <lineage>
        <taxon>Bacteria</taxon>
        <taxon>Bacillati</taxon>
        <taxon>Actinomycetota</taxon>
        <taxon>Actinomycetes</taxon>
        <taxon>Micromonosporales</taxon>
        <taxon>Micromonosporaceae</taxon>
        <taxon>Polymorphospora</taxon>
    </lineage>
</organism>
<feature type="compositionally biased region" description="Low complexity" evidence="1">
    <location>
        <begin position="56"/>
        <end position="70"/>
    </location>
</feature>
<dbReference type="Gene3D" id="3.20.20.370">
    <property type="entry name" value="Glycoside hydrolase/deacetylase"/>
    <property type="match status" value="1"/>
</dbReference>
<name>A0A810MYD0_9ACTN</name>
<gene>
    <name evidence="4" type="ORF">Prubr_31230</name>
</gene>
<dbReference type="InterPro" id="IPR011330">
    <property type="entry name" value="Glyco_hydro/deAcase_b/a-brl"/>
</dbReference>
<sequence length="319" mass="33835">MGQVNDETAVNRRGAVLARLLKARTVVPALLAVAAILTGAYSLGLAVDPYVTRPAPAAGSPSATATGAPANRPVAREPGRRNSEPMAQPVTGPNRPPLPEDRNGPFGSRMTTGMSYVALTFDDGPDPNYTPQTLALLRRYEVKATFCLVGENARRYPQLVRAIAADGHTLCNHSWNHDFGLGARGRKVIEDDLRRTNEAILAAVPDGKISYFRHPGGNWTSGAVTVAREMGMTSLHWTVDPQDWTLPGAGSIAATVNAGAHPGAIVLLHDAGGNRQGTVNALRSILPNVGRRFPLDALPAGIDQPPRFGIELPLHPGQV</sequence>
<dbReference type="Proteomes" id="UP000680866">
    <property type="component" value="Chromosome"/>
</dbReference>
<keyword evidence="5" id="KW-1185">Reference proteome</keyword>
<evidence type="ECO:0000313" key="5">
    <source>
        <dbReference type="Proteomes" id="UP000680866"/>
    </source>
</evidence>
<dbReference type="Pfam" id="PF01522">
    <property type="entry name" value="Polysacc_deac_1"/>
    <property type="match status" value="1"/>
</dbReference>
<feature type="transmembrane region" description="Helical" evidence="2">
    <location>
        <begin position="26"/>
        <end position="47"/>
    </location>
</feature>
<dbReference type="EMBL" id="AP023359">
    <property type="protein sequence ID" value="BCJ66102.1"/>
    <property type="molecule type" value="Genomic_DNA"/>
</dbReference>
<evidence type="ECO:0000256" key="2">
    <source>
        <dbReference type="SAM" id="Phobius"/>
    </source>
</evidence>
<dbReference type="PANTHER" id="PTHR10587">
    <property type="entry name" value="GLYCOSYL TRANSFERASE-RELATED"/>
    <property type="match status" value="1"/>
</dbReference>
<keyword evidence="2" id="KW-0472">Membrane</keyword>
<keyword evidence="2" id="KW-1133">Transmembrane helix</keyword>
<dbReference type="KEGG" id="pry:Prubr_31230"/>
<accession>A0A810MYD0</accession>
<dbReference type="CDD" id="cd10917">
    <property type="entry name" value="CE4_NodB_like_6s_7s"/>
    <property type="match status" value="1"/>
</dbReference>
<dbReference type="AlphaFoldDB" id="A0A810MYD0"/>
<evidence type="ECO:0000313" key="4">
    <source>
        <dbReference type="EMBL" id="BCJ66102.1"/>
    </source>
</evidence>
<dbReference type="PROSITE" id="PS51677">
    <property type="entry name" value="NODB"/>
    <property type="match status" value="1"/>
</dbReference>
<feature type="compositionally biased region" description="Basic and acidic residues" evidence="1">
    <location>
        <begin position="74"/>
        <end position="83"/>
    </location>
</feature>
<feature type="region of interest" description="Disordered" evidence="1">
    <location>
        <begin position="56"/>
        <end position="109"/>
    </location>
</feature>
<protein>
    <recommendedName>
        <fullName evidence="3">NodB homology domain-containing protein</fullName>
    </recommendedName>
</protein>
<dbReference type="GO" id="GO:0016810">
    <property type="term" value="F:hydrolase activity, acting on carbon-nitrogen (but not peptide) bonds"/>
    <property type="evidence" value="ECO:0007669"/>
    <property type="project" value="InterPro"/>
</dbReference>
<dbReference type="GO" id="GO:0005975">
    <property type="term" value="P:carbohydrate metabolic process"/>
    <property type="evidence" value="ECO:0007669"/>
    <property type="project" value="InterPro"/>
</dbReference>
<feature type="domain" description="NodB homology" evidence="3">
    <location>
        <begin position="115"/>
        <end position="294"/>
    </location>
</feature>
<dbReference type="RefSeq" id="WP_246568708.1">
    <property type="nucleotide sequence ID" value="NZ_AP023359.1"/>
</dbReference>
<keyword evidence="2" id="KW-0812">Transmembrane</keyword>
<dbReference type="InterPro" id="IPR050248">
    <property type="entry name" value="Polysacc_deacetylase_ArnD"/>
</dbReference>
<dbReference type="InterPro" id="IPR002509">
    <property type="entry name" value="NODB_dom"/>
</dbReference>
<evidence type="ECO:0000259" key="3">
    <source>
        <dbReference type="PROSITE" id="PS51677"/>
    </source>
</evidence>
<reference evidence="4" key="1">
    <citation type="submission" date="2020-08" db="EMBL/GenBank/DDBJ databases">
        <title>Whole genome shotgun sequence of Polymorphospora rubra NBRC 101157.</title>
        <authorList>
            <person name="Komaki H."/>
            <person name="Tamura T."/>
        </authorList>
    </citation>
    <scope>NUCLEOTIDE SEQUENCE</scope>
    <source>
        <strain evidence="4">NBRC 101157</strain>
    </source>
</reference>
<evidence type="ECO:0000256" key="1">
    <source>
        <dbReference type="SAM" id="MobiDB-lite"/>
    </source>
</evidence>
<dbReference type="SUPFAM" id="SSF88713">
    <property type="entry name" value="Glycoside hydrolase/deacetylase"/>
    <property type="match status" value="1"/>
</dbReference>
<proteinExistence type="predicted"/>